<name>A0A6C0E9K0_9ZZZZ</name>
<sequence>MEKLTIKIVYFAYLVPNRWYWIVKEQLDALKNLDLYEMAANIYFNVISDDIELEQLKQLLKTDYPKIEIANHFYENIYEYVGIKNVYDISSEDEDNTIILYFHSKGMTSYQDDDRRKLFSKTISNYKDAIEAFENDKEIDVVCAIPNHNGFAYYNFFWIRSSYVKKWLPEPVISDNRFVWEVFIGKNYSRKEKVITYSPFLKYERTDTSDPNFPTYL</sequence>
<accession>A0A6C0E9K0</accession>
<dbReference type="EMBL" id="MN739766">
    <property type="protein sequence ID" value="QHT25422.1"/>
    <property type="molecule type" value="Genomic_DNA"/>
</dbReference>
<proteinExistence type="predicted"/>
<reference evidence="1" key="1">
    <citation type="journal article" date="2020" name="Nature">
        <title>Giant virus diversity and host interactions through global metagenomics.</title>
        <authorList>
            <person name="Schulz F."/>
            <person name="Roux S."/>
            <person name="Paez-Espino D."/>
            <person name="Jungbluth S."/>
            <person name="Walsh D.A."/>
            <person name="Denef V.J."/>
            <person name="McMahon K.D."/>
            <person name="Konstantinidis K.T."/>
            <person name="Eloe-Fadrosh E.A."/>
            <person name="Kyrpides N.C."/>
            <person name="Woyke T."/>
        </authorList>
    </citation>
    <scope>NUCLEOTIDE SEQUENCE</scope>
    <source>
        <strain evidence="1">GVMAG-M-3300023179-152</strain>
    </source>
</reference>
<organism evidence="1">
    <name type="scientific">viral metagenome</name>
    <dbReference type="NCBI Taxonomy" id="1070528"/>
    <lineage>
        <taxon>unclassified sequences</taxon>
        <taxon>metagenomes</taxon>
        <taxon>organismal metagenomes</taxon>
    </lineage>
</organism>
<protein>
    <submittedName>
        <fullName evidence="1">Uncharacterized protein</fullName>
    </submittedName>
</protein>
<dbReference type="AlphaFoldDB" id="A0A6C0E9K0"/>
<evidence type="ECO:0000313" key="1">
    <source>
        <dbReference type="EMBL" id="QHT25422.1"/>
    </source>
</evidence>